<dbReference type="Proteomes" id="UP000235371">
    <property type="component" value="Unassembled WGS sequence"/>
</dbReference>
<protein>
    <recommendedName>
        <fullName evidence="4">Secreted protein</fullName>
    </recommendedName>
</protein>
<dbReference type="RefSeq" id="XP_024727223.1">
    <property type="nucleotide sequence ID" value="XM_024871434.1"/>
</dbReference>
<proteinExistence type="predicted"/>
<dbReference type="AlphaFoldDB" id="A0A2J6SHS9"/>
<evidence type="ECO:0000313" key="2">
    <source>
        <dbReference type="EMBL" id="PMD50319.1"/>
    </source>
</evidence>
<evidence type="ECO:0008006" key="4">
    <source>
        <dbReference type="Google" id="ProtNLM"/>
    </source>
</evidence>
<sequence>MQRSFLLNIVASGRLSSFVLCVTSRAEEPHRVTCNNDFNLIPSYLHVLNHPFAHSRFQKSLKPSWFCVVAQHHVLQFPLSAKTCSIRTAGTSTVRCMISRLSCSVRSTGARSKSHEARVTRRPAVHRYVPQAATGLDLVATRSVRSGGRILTVVLPCATLEAKKRGQQARCLSRTVMHQWLFWGWEDTFFYRMCI</sequence>
<reference evidence="2 3" key="1">
    <citation type="submission" date="2016-04" db="EMBL/GenBank/DDBJ databases">
        <title>A degradative enzymes factory behind the ericoid mycorrhizal symbiosis.</title>
        <authorList>
            <consortium name="DOE Joint Genome Institute"/>
            <person name="Martino E."/>
            <person name="Morin E."/>
            <person name="Grelet G."/>
            <person name="Kuo A."/>
            <person name="Kohler A."/>
            <person name="Daghino S."/>
            <person name="Barry K."/>
            <person name="Choi C."/>
            <person name="Cichocki N."/>
            <person name="Clum A."/>
            <person name="Copeland A."/>
            <person name="Hainaut M."/>
            <person name="Haridas S."/>
            <person name="Labutti K."/>
            <person name="Lindquist E."/>
            <person name="Lipzen A."/>
            <person name="Khouja H.-R."/>
            <person name="Murat C."/>
            <person name="Ohm R."/>
            <person name="Olson A."/>
            <person name="Spatafora J."/>
            <person name="Veneault-Fourrey C."/>
            <person name="Henrissat B."/>
            <person name="Grigoriev I."/>
            <person name="Martin F."/>
            <person name="Perotto S."/>
        </authorList>
    </citation>
    <scope>NUCLEOTIDE SEQUENCE [LARGE SCALE GENOMIC DNA]</scope>
    <source>
        <strain evidence="2 3">E</strain>
    </source>
</reference>
<gene>
    <name evidence="2" type="ORF">K444DRAFT_265572</name>
</gene>
<evidence type="ECO:0000256" key="1">
    <source>
        <dbReference type="SAM" id="SignalP"/>
    </source>
</evidence>
<feature type="chain" id="PRO_5014344856" description="Secreted protein" evidence="1">
    <location>
        <begin position="22"/>
        <end position="195"/>
    </location>
</feature>
<accession>A0A2J6SHS9</accession>
<dbReference type="GeneID" id="36579516"/>
<evidence type="ECO:0000313" key="3">
    <source>
        <dbReference type="Proteomes" id="UP000235371"/>
    </source>
</evidence>
<dbReference type="InParanoid" id="A0A2J6SHS9"/>
<organism evidence="2 3">
    <name type="scientific">Hyaloscypha bicolor E</name>
    <dbReference type="NCBI Taxonomy" id="1095630"/>
    <lineage>
        <taxon>Eukaryota</taxon>
        <taxon>Fungi</taxon>
        <taxon>Dikarya</taxon>
        <taxon>Ascomycota</taxon>
        <taxon>Pezizomycotina</taxon>
        <taxon>Leotiomycetes</taxon>
        <taxon>Helotiales</taxon>
        <taxon>Hyaloscyphaceae</taxon>
        <taxon>Hyaloscypha</taxon>
        <taxon>Hyaloscypha bicolor</taxon>
    </lineage>
</organism>
<keyword evidence="1" id="KW-0732">Signal</keyword>
<name>A0A2J6SHS9_9HELO</name>
<dbReference type="EMBL" id="KZ613913">
    <property type="protein sequence ID" value="PMD50319.1"/>
    <property type="molecule type" value="Genomic_DNA"/>
</dbReference>
<feature type="signal peptide" evidence="1">
    <location>
        <begin position="1"/>
        <end position="21"/>
    </location>
</feature>
<keyword evidence="3" id="KW-1185">Reference proteome</keyword>